<reference evidence="2" key="1">
    <citation type="submission" date="2020-03" db="EMBL/GenBank/DDBJ databases">
        <title>Genome of Pelagibius litoralis DSM 21314T.</title>
        <authorList>
            <person name="Wang G."/>
        </authorList>
    </citation>
    <scope>NUCLEOTIDE SEQUENCE</scope>
    <source>
        <strain evidence="2">DSM 21314</strain>
    </source>
</reference>
<keyword evidence="1" id="KW-0812">Transmembrane</keyword>
<gene>
    <name evidence="2" type="ORF">HBA54_21750</name>
</gene>
<organism evidence="2 3">
    <name type="scientific">Pelagibius litoralis</name>
    <dbReference type="NCBI Taxonomy" id="374515"/>
    <lineage>
        <taxon>Bacteria</taxon>
        <taxon>Pseudomonadati</taxon>
        <taxon>Pseudomonadota</taxon>
        <taxon>Alphaproteobacteria</taxon>
        <taxon>Rhodospirillales</taxon>
        <taxon>Rhodovibrionaceae</taxon>
        <taxon>Pelagibius</taxon>
    </lineage>
</organism>
<dbReference type="RefSeq" id="WP_167228652.1">
    <property type="nucleotide sequence ID" value="NZ_JAAQPH010000020.1"/>
</dbReference>
<feature type="transmembrane region" description="Helical" evidence="1">
    <location>
        <begin position="49"/>
        <end position="69"/>
    </location>
</feature>
<feature type="transmembrane region" description="Helical" evidence="1">
    <location>
        <begin position="108"/>
        <end position="133"/>
    </location>
</feature>
<evidence type="ECO:0000313" key="3">
    <source>
        <dbReference type="Proteomes" id="UP000761264"/>
    </source>
</evidence>
<name>A0A967F1C2_9PROT</name>
<dbReference type="AlphaFoldDB" id="A0A967F1C2"/>
<dbReference type="Proteomes" id="UP000761264">
    <property type="component" value="Unassembled WGS sequence"/>
</dbReference>
<proteinExistence type="predicted"/>
<protein>
    <submittedName>
        <fullName evidence="2">Uncharacterized protein</fullName>
    </submittedName>
</protein>
<evidence type="ECO:0000256" key="1">
    <source>
        <dbReference type="SAM" id="Phobius"/>
    </source>
</evidence>
<keyword evidence="3" id="KW-1185">Reference proteome</keyword>
<keyword evidence="1" id="KW-0472">Membrane</keyword>
<evidence type="ECO:0000313" key="2">
    <source>
        <dbReference type="EMBL" id="NIA71228.1"/>
    </source>
</evidence>
<feature type="transmembrane region" description="Helical" evidence="1">
    <location>
        <begin position="12"/>
        <end position="37"/>
    </location>
</feature>
<comment type="caution">
    <text evidence="2">The sequence shown here is derived from an EMBL/GenBank/DDBJ whole genome shotgun (WGS) entry which is preliminary data.</text>
</comment>
<sequence length="156" mass="15856">MRLPNQISLGFAAGSLGALANVGFLIAAGAGGLIAAMSIQLPEPALPAFLYKQVAWGGLWGILLAVPLLGGNWVVRGLILSLLASAATLFFFFPMLTSGDQGPGMAGLNLGTLTPVLVLVANAVWGLVAAWWYSLAASLSSAVPGINPEGVVQGKD</sequence>
<keyword evidence="1" id="KW-1133">Transmembrane helix</keyword>
<dbReference type="EMBL" id="JAAQPH010000020">
    <property type="protein sequence ID" value="NIA71228.1"/>
    <property type="molecule type" value="Genomic_DNA"/>
</dbReference>
<feature type="transmembrane region" description="Helical" evidence="1">
    <location>
        <begin position="75"/>
        <end position="96"/>
    </location>
</feature>
<accession>A0A967F1C2</accession>